<dbReference type="AlphaFoldDB" id="A0A0E9T4K5"/>
<dbReference type="EMBL" id="GBXM01060225">
    <property type="protein sequence ID" value="JAH48352.1"/>
    <property type="molecule type" value="Transcribed_RNA"/>
</dbReference>
<accession>A0A0E9T4K5</accession>
<reference evidence="1" key="2">
    <citation type="journal article" date="2015" name="Fish Shellfish Immunol.">
        <title>Early steps in the European eel (Anguilla anguilla)-Vibrio vulnificus interaction in the gills: Role of the RtxA13 toxin.</title>
        <authorList>
            <person name="Callol A."/>
            <person name="Pajuelo D."/>
            <person name="Ebbesson L."/>
            <person name="Teles M."/>
            <person name="MacKenzie S."/>
            <person name="Amaro C."/>
        </authorList>
    </citation>
    <scope>NUCLEOTIDE SEQUENCE</scope>
</reference>
<evidence type="ECO:0000313" key="1">
    <source>
        <dbReference type="EMBL" id="JAH48352.1"/>
    </source>
</evidence>
<protein>
    <submittedName>
        <fullName evidence="1">Uncharacterized protein</fullName>
    </submittedName>
</protein>
<name>A0A0E9T4K5_ANGAN</name>
<organism evidence="1">
    <name type="scientific">Anguilla anguilla</name>
    <name type="common">European freshwater eel</name>
    <name type="synonym">Muraena anguilla</name>
    <dbReference type="NCBI Taxonomy" id="7936"/>
    <lineage>
        <taxon>Eukaryota</taxon>
        <taxon>Metazoa</taxon>
        <taxon>Chordata</taxon>
        <taxon>Craniata</taxon>
        <taxon>Vertebrata</taxon>
        <taxon>Euteleostomi</taxon>
        <taxon>Actinopterygii</taxon>
        <taxon>Neopterygii</taxon>
        <taxon>Teleostei</taxon>
        <taxon>Anguilliformes</taxon>
        <taxon>Anguillidae</taxon>
        <taxon>Anguilla</taxon>
    </lineage>
</organism>
<proteinExistence type="predicted"/>
<reference evidence="1" key="1">
    <citation type="submission" date="2014-11" db="EMBL/GenBank/DDBJ databases">
        <authorList>
            <person name="Amaro Gonzalez C."/>
        </authorList>
    </citation>
    <scope>NUCLEOTIDE SEQUENCE</scope>
</reference>
<sequence>MSLPRTVTSLGGKVKLSFLLSSCLLPFCCLLKVCGRWRIWSVISW</sequence>